<dbReference type="EMBL" id="LXTC01000003">
    <property type="protein sequence ID" value="OBA21646.1"/>
    <property type="molecule type" value="Genomic_DNA"/>
</dbReference>
<dbReference type="SUPFAM" id="SSF143081">
    <property type="entry name" value="BB1717-like"/>
    <property type="match status" value="1"/>
</dbReference>
<organism evidence="9 10">
    <name type="scientific">Metschnikowia bicuspidata var. bicuspidata NRRL YB-4993</name>
    <dbReference type="NCBI Taxonomy" id="869754"/>
    <lineage>
        <taxon>Eukaryota</taxon>
        <taxon>Fungi</taxon>
        <taxon>Dikarya</taxon>
        <taxon>Ascomycota</taxon>
        <taxon>Saccharomycotina</taxon>
        <taxon>Pichiomycetes</taxon>
        <taxon>Metschnikowiaceae</taxon>
        <taxon>Metschnikowia</taxon>
    </lineage>
</organism>
<dbReference type="InterPro" id="IPR003738">
    <property type="entry name" value="SRAP"/>
</dbReference>
<comment type="caution">
    <text evidence="9">The sequence shown here is derived from an EMBL/GenBank/DDBJ whole genome shotgun (WGS) entry which is preliminary data.</text>
</comment>
<evidence type="ECO:0000256" key="1">
    <source>
        <dbReference type="ARBA" id="ARBA00008136"/>
    </source>
</evidence>
<keyword evidence="6" id="KW-0238">DNA-binding</keyword>
<protein>
    <submittedName>
        <fullName evidence="9">DUF159-domain-containing protein</fullName>
    </submittedName>
</protein>
<feature type="compositionally biased region" description="Basic and acidic residues" evidence="8">
    <location>
        <begin position="329"/>
        <end position="347"/>
    </location>
</feature>
<evidence type="ECO:0000256" key="7">
    <source>
        <dbReference type="ARBA" id="ARBA00023239"/>
    </source>
</evidence>
<keyword evidence="7" id="KW-0456">Lyase</keyword>
<dbReference type="PANTHER" id="PTHR13604:SF0">
    <property type="entry name" value="ABASIC SITE PROCESSING PROTEIN HMCES"/>
    <property type="match status" value="1"/>
</dbReference>
<keyword evidence="3" id="KW-0227">DNA damage</keyword>
<dbReference type="AlphaFoldDB" id="A0A1A0HCC2"/>
<dbReference type="GO" id="GO:0006508">
    <property type="term" value="P:proteolysis"/>
    <property type="evidence" value="ECO:0007669"/>
    <property type="project" value="UniProtKB-KW"/>
</dbReference>
<comment type="similarity">
    <text evidence="1">Belongs to the SOS response-associated peptidase family.</text>
</comment>
<evidence type="ECO:0000256" key="2">
    <source>
        <dbReference type="ARBA" id="ARBA00022670"/>
    </source>
</evidence>
<reference evidence="9 10" key="1">
    <citation type="submission" date="2016-05" db="EMBL/GenBank/DDBJ databases">
        <title>Comparative genomics of biotechnologically important yeasts.</title>
        <authorList>
            <consortium name="DOE Joint Genome Institute"/>
            <person name="Riley R."/>
            <person name="Haridas S."/>
            <person name="Wolfe K.H."/>
            <person name="Lopes M.R."/>
            <person name="Hittinger C.T."/>
            <person name="Goker M."/>
            <person name="Salamov A."/>
            <person name="Wisecaver J."/>
            <person name="Long T.M."/>
            <person name="Aerts A.L."/>
            <person name="Barry K."/>
            <person name="Choi C."/>
            <person name="Clum A."/>
            <person name="Coughlan A.Y."/>
            <person name="Deshpande S."/>
            <person name="Douglass A.P."/>
            <person name="Hanson S.J."/>
            <person name="Klenk H.-P."/>
            <person name="LaButti K."/>
            <person name="Lapidus A."/>
            <person name="Lindquist E."/>
            <person name="Lipzen A."/>
            <person name="Meier-kolthoff J.P."/>
            <person name="Ohm R.A."/>
            <person name="Otillar R.P."/>
            <person name="Pangilinan J."/>
            <person name="Peng Y."/>
            <person name="Rokas A."/>
            <person name="Rosa C.A."/>
            <person name="Scheuner C."/>
            <person name="Sibirny A.A."/>
            <person name="Slot J.C."/>
            <person name="Stielow J.B."/>
            <person name="Sun H."/>
            <person name="Kurtzman C.P."/>
            <person name="Blackwell M."/>
            <person name="Grigoriev I.V."/>
            <person name="Jeffries T.W."/>
        </authorList>
    </citation>
    <scope>NUCLEOTIDE SEQUENCE [LARGE SCALE GENOMIC DNA]</scope>
    <source>
        <strain evidence="9 10">NRRL YB-4993</strain>
    </source>
</reference>
<dbReference type="GO" id="GO:0003697">
    <property type="term" value="F:single-stranded DNA binding"/>
    <property type="evidence" value="ECO:0007669"/>
    <property type="project" value="InterPro"/>
</dbReference>
<dbReference type="GO" id="GO:0008233">
    <property type="term" value="F:peptidase activity"/>
    <property type="evidence" value="ECO:0007669"/>
    <property type="project" value="UniProtKB-KW"/>
</dbReference>
<keyword evidence="5" id="KW-0190">Covalent protein-DNA linkage</keyword>
<dbReference type="PANTHER" id="PTHR13604">
    <property type="entry name" value="DC12-RELATED"/>
    <property type="match status" value="1"/>
</dbReference>
<dbReference type="GeneID" id="30031873"/>
<evidence type="ECO:0000256" key="4">
    <source>
        <dbReference type="ARBA" id="ARBA00022801"/>
    </source>
</evidence>
<dbReference type="InterPro" id="IPR036590">
    <property type="entry name" value="SRAP-like"/>
</dbReference>
<proteinExistence type="inferred from homology"/>
<dbReference type="Gene3D" id="3.90.1680.10">
    <property type="entry name" value="SOS response associated peptidase-like"/>
    <property type="match status" value="1"/>
</dbReference>
<sequence>MCGRYALGISIENLPQQFNENVLHPDQSTDLTEQTDHEIAPNSLLEKRYETTASVSGTECTIHLNVLSSGFQASYNIPPTATGAIIYMDKHNSQNNEQENIIYCMEPLKFGLLPVWAKPQNSQSVKKGTGKTHGTEYSREVQQHQAKLFNCRRETLAQAQTVWATPRKHSRCVVPILGYFEWLNTEQGKVPYFVHLPTSPLLFLAGLYSHNHNYNDTEMVPLGAKHFSSFSIVTGPASGKGKNDMLWLHSRKPIFIEPNSKAWFDWLRPDDVWDEQILQSCLNTDTNPVYESLRWHTVAKSVGNPKNKCLDVIEEENVKQRPISSFFQTKKEAKPEPKSEGIAKCDDTGESSLTRKRKLDSDEEKTKKMKKE</sequence>
<gene>
    <name evidence="9" type="ORF">METBIDRAFT_78550</name>
</gene>
<dbReference type="RefSeq" id="XP_018712156.1">
    <property type="nucleotide sequence ID" value="XM_018858897.1"/>
</dbReference>
<name>A0A1A0HCC2_9ASCO</name>
<evidence type="ECO:0000313" key="10">
    <source>
        <dbReference type="Proteomes" id="UP000092555"/>
    </source>
</evidence>
<dbReference type="Proteomes" id="UP000092555">
    <property type="component" value="Unassembled WGS sequence"/>
</dbReference>
<keyword evidence="10" id="KW-1185">Reference proteome</keyword>
<dbReference type="STRING" id="869754.A0A1A0HCC2"/>
<accession>A0A1A0HCC2</accession>
<evidence type="ECO:0000313" key="9">
    <source>
        <dbReference type="EMBL" id="OBA21646.1"/>
    </source>
</evidence>
<dbReference type="GO" id="GO:0016829">
    <property type="term" value="F:lyase activity"/>
    <property type="evidence" value="ECO:0007669"/>
    <property type="project" value="UniProtKB-KW"/>
</dbReference>
<dbReference type="GO" id="GO:0106300">
    <property type="term" value="P:protein-DNA covalent cross-linking repair"/>
    <property type="evidence" value="ECO:0007669"/>
    <property type="project" value="InterPro"/>
</dbReference>
<keyword evidence="2" id="KW-0645">Protease</keyword>
<feature type="region of interest" description="Disordered" evidence="8">
    <location>
        <begin position="324"/>
        <end position="372"/>
    </location>
</feature>
<evidence type="ECO:0000256" key="5">
    <source>
        <dbReference type="ARBA" id="ARBA00023124"/>
    </source>
</evidence>
<evidence type="ECO:0000256" key="6">
    <source>
        <dbReference type="ARBA" id="ARBA00023125"/>
    </source>
</evidence>
<keyword evidence="4" id="KW-0378">Hydrolase</keyword>
<dbReference type="Pfam" id="PF02586">
    <property type="entry name" value="SRAP"/>
    <property type="match status" value="1"/>
</dbReference>
<dbReference type="OrthoDB" id="2111841at2759"/>
<evidence type="ECO:0000256" key="8">
    <source>
        <dbReference type="SAM" id="MobiDB-lite"/>
    </source>
</evidence>
<evidence type="ECO:0000256" key="3">
    <source>
        <dbReference type="ARBA" id="ARBA00022763"/>
    </source>
</evidence>